<dbReference type="RefSeq" id="XP_029296963.1">
    <property type="nucleotide sequence ID" value="XM_029441103.1"/>
</dbReference>
<dbReference type="KEGG" id="cgob:115014334"/>
<accession>A0A6J2QEV3</accession>
<proteinExistence type="predicted"/>
<dbReference type="Proteomes" id="UP000504630">
    <property type="component" value="Chromosome 10"/>
</dbReference>
<feature type="region of interest" description="Disordered" evidence="1">
    <location>
        <begin position="229"/>
        <end position="334"/>
    </location>
</feature>
<feature type="region of interest" description="Disordered" evidence="1">
    <location>
        <begin position="368"/>
        <end position="387"/>
    </location>
</feature>
<feature type="compositionally biased region" description="Acidic residues" evidence="1">
    <location>
        <begin position="606"/>
        <end position="630"/>
    </location>
</feature>
<dbReference type="InParanoid" id="A0A6J2QEV3"/>
<gene>
    <name evidence="3" type="primary">LOC115014334</name>
</gene>
<evidence type="ECO:0000256" key="1">
    <source>
        <dbReference type="SAM" id="MobiDB-lite"/>
    </source>
</evidence>
<dbReference type="OrthoDB" id="8960114at2759"/>
<feature type="region of interest" description="Disordered" evidence="1">
    <location>
        <begin position="597"/>
        <end position="630"/>
    </location>
</feature>
<feature type="compositionally biased region" description="Basic and acidic residues" evidence="1">
    <location>
        <begin position="304"/>
        <end position="316"/>
    </location>
</feature>
<feature type="region of interest" description="Disordered" evidence="1">
    <location>
        <begin position="481"/>
        <end position="517"/>
    </location>
</feature>
<evidence type="ECO:0000313" key="3">
    <source>
        <dbReference type="RefSeq" id="XP_029296963.1"/>
    </source>
</evidence>
<feature type="region of interest" description="Disordered" evidence="1">
    <location>
        <begin position="161"/>
        <end position="185"/>
    </location>
</feature>
<sequence length="660" mass="73002">MSQSHNQKDSQGMLQSMLQRLKLQPGKEGQAYLQTPVPTTAASTWGQDGKRGAFNLQKVNSSIGNSFEFGTNGISSKEFGISAASSNFGEIQQPGHGCEVDSQLISFPSQKDNIDGETGEERAAQPVITPTETGQLFPVESLKDADIASFKRTDGARVSFDNSAMTRPSNKDSVPSMGQNHDQDQSFTPKVYVWSSKPTDANVKGQENELLHTGNGGFGALAQSKDLQIVPVNSSSRRKSGSSENKTRRWTQKIKERWNRPGSFGRKEKEEGGRVDQKSEQGTDISPQNQLLTTENLINTSNMEEERTLPSLDSRDPSATPPTHTEDGTNEGYMRSTRDFEFGLGSFSLLEEIVTGQEWANFLNPNQSAASANQRPSELKIPPNPRDGHSSLILNQQGGVDNRWSFRGTETSPDLDFSMTQISPDAFQAVGMDVSEGTPAAVRDVLSAADQLEPMEHGQTRRPPFVQYADIMVNSALKSRVQLNRKRQHQSADRRDERLQADKISDGKEAGREGSLTSNHVMEETGESQNDNFMPLNILKSPPPPLSPFTPFAPAFRGVLKHSISQDSQFSIETQTKRRRVEENQRVRFSDEVVIIEPPELHPDATDSEEDSGSEEDSVIEQECDEEQAAIEEVAAPARRHALPAWILALKRRNTGRRHR</sequence>
<protein>
    <submittedName>
        <fullName evidence="3">Uncharacterized protein LOC115014334</fullName>
    </submittedName>
</protein>
<name>A0A6J2QEV3_COTGO</name>
<organism evidence="2 3">
    <name type="scientific">Cottoperca gobio</name>
    <name type="common">Frogmouth</name>
    <name type="synonym">Aphritis gobio</name>
    <dbReference type="NCBI Taxonomy" id="56716"/>
    <lineage>
        <taxon>Eukaryota</taxon>
        <taxon>Metazoa</taxon>
        <taxon>Chordata</taxon>
        <taxon>Craniata</taxon>
        <taxon>Vertebrata</taxon>
        <taxon>Euteleostomi</taxon>
        <taxon>Actinopterygii</taxon>
        <taxon>Neopterygii</taxon>
        <taxon>Teleostei</taxon>
        <taxon>Neoteleostei</taxon>
        <taxon>Acanthomorphata</taxon>
        <taxon>Eupercaria</taxon>
        <taxon>Perciformes</taxon>
        <taxon>Notothenioidei</taxon>
        <taxon>Bovichtidae</taxon>
        <taxon>Cottoperca</taxon>
    </lineage>
</organism>
<feature type="compositionally biased region" description="Polar residues" evidence="1">
    <location>
        <begin position="1"/>
        <end position="18"/>
    </location>
</feature>
<feature type="compositionally biased region" description="Basic and acidic residues" evidence="1">
    <location>
        <begin position="490"/>
        <end position="512"/>
    </location>
</feature>
<keyword evidence="2" id="KW-1185">Reference proteome</keyword>
<evidence type="ECO:0000313" key="2">
    <source>
        <dbReference type="Proteomes" id="UP000504630"/>
    </source>
</evidence>
<reference evidence="3" key="1">
    <citation type="submission" date="2025-08" db="UniProtKB">
        <authorList>
            <consortium name="RefSeq"/>
        </authorList>
    </citation>
    <scope>IDENTIFICATION</scope>
</reference>
<feature type="compositionally biased region" description="Basic and acidic residues" evidence="1">
    <location>
        <begin position="253"/>
        <end position="281"/>
    </location>
</feature>
<feature type="region of interest" description="Disordered" evidence="1">
    <location>
        <begin position="1"/>
        <end position="30"/>
    </location>
</feature>
<dbReference type="GeneID" id="115014334"/>
<feature type="compositionally biased region" description="Polar residues" evidence="1">
    <location>
        <begin position="282"/>
        <end position="302"/>
    </location>
</feature>
<dbReference type="AlphaFoldDB" id="A0A6J2QEV3"/>